<dbReference type="EMBL" id="JACASE010000014">
    <property type="protein sequence ID" value="KAF6410422.1"/>
    <property type="molecule type" value="Genomic_DNA"/>
</dbReference>
<sequence length="125" mass="13903">MSIPCPIPRVQLTNTSVKGKPTRLQAAGSLPALQLPGPGSCCDPLPQQPRSAAQPSKPCYDWRRQASIATTRQQYYLVGENLVFRNSSDTVSPQRYLSQLFQGASCIISFVFSCWCEGSHFYRNF</sequence>
<comment type="caution">
    <text evidence="1">The sequence shown here is derived from an EMBL/GenBank/DDBJ whole genome shotgun (WGS) entry which is preliminary data.</text>
</comment>
<reference evidence="1 2" key="1">
    <citation type="journal article" date="2020" name="Nature">
        <title>Six reference-quality genomes reveal evolution of bat adaptations.</title>
        <authorList>
            <person name="Jebb D."/>
            <person name="Huang Z."/>
            <person name="Pippel M."/>
            <person name="Hughes G.M."/>
            <person name="Lavrichenko K."/>
            <person name="Devanna P."/>
            <person name="Winkler S."/>
            <person name="Jermiin L.S."/>
            <person name="Skirmuntt E.C."/>
            <person name="Katzourakis A."/>
            <person name="Burkitt-Gray L."/>
            <person name="Ray D.A."/>
            <person name="Sullivan K.A.M."/>
            <person name="Roscito J.G."/>
            <person name="Kirilenko B.M."/>
            <person name="Davalos L.M."/>
            <person name="Corthals A.P."/>
            <person name="Power M.L."/>
            <person name="Jones G."/>
            <person name="Ransome R.D."/>
            <person name="Dechmann D.K.N."/>
            <person name="Locatelli A.G."/>
            <person name="Puechmaille S.J."/>
            <person name="Fedrigo O."/>
            <person name="Jarvis E.D."/>
            <person name="Hiller M."/>
            <person name="Vernes S.C."/>
            <person name="Myers E.W."/>
            <person name="Teeling E.C."/>
        </authorList>
    </citation>
    <scope>NUCLEOTIDE SEQUENCE [LARGE SCALE GENOMIC DNA]</scope>
    <source>
        <strain evidence="1">MRouAeg1</strain>
        <tissue evidence="1">Muscle</tissue>
    </source>
</reference>
<name>A0A7J8CI24_ROUAE</name>
<gene>
    <name evidence="1" type="ORF">HJG63_008981</name>
</gene>
<protein>
    <submittedName>
        <fullName evidence="1">Uncharacterized protein</fullName>
    </submittedName>
</protein>
<evidence type="ECO:0000313" key="2">
    <source>
        <dbReference type="Proteomes" id="UP000593571"/>
    </source>
</evidence>
<evidence type="ECO:0000313" key="1">
    <source>
        <dbReference type="EMBL" id="KAF6410422.1"/>
    </source>
</evidence>
<accession>A0A7J8CI24</accession>
<dbReference type="AlphaFoldDB" id="A0A7J8CI24"/>
<dbReference type="Proteomes" id="UP000593571">
    <property type="component" value="Unassembled WGS sequence"/>
</dbReference>
<organism evidence="1 2">
    <name type="scientific">Rousettus aegyptiacus</name>
    <name type="common">Egyptian fruit bat</name>
    <name type="synonym">Pteropus aegyptiacus</name>
    <dbReference type="NCBI Taxonomy" id="9407"/>
    <lineage>
        <taxon>Eukaryota</taxon>
        <taxon>Metazoa</taxon>
        <taxon>Chordata</taxon>
        <taxon>Craniata</taxon>
        <taxon>Vertebrata</taxon>
        <taxon>Euteleostomi</taxon>
        <taxon>Mammalia</taxon>
        <taxon>Eutheria</taxon>
        <taxon>Laurasiatheria</taxon>
        <taxon>Chiroptera</taxon>
        <taxon>Yinpterochiroptera</taxon>
        <taxon>Pteropodoidea</taxon>
        <taxon>Pteropodidae</taxon>
        <taxon>Rousettinae</taxon>
        <taxon>Rousettus</taxon>
    </lineage>
</organism>
<proteinExistence type="predicted"/>
<keyword evidence="2" id="KW-1185">Reference proteome</keyword>